<dbReference type="GO" id="GO:0000724">
    <property type="term" value="P:double-strand break repair via homologous recombination"/>
    <property type="evidence" value="ECO:0007669"/>
    <property type="project" value="UniProtKB-ARBA"/>
</dbReference>
<keyword evidence="2" id="KW-0143">Chaperone</keyword>
<organism evidence="4 5">
    <name type="scientific">Papaver atlanticum</name>
    <dbReference type="NCBI Taxonomy" id="357466"/>
    <lineage>
        <taxon>Eukaryota</taxon>
        <taxon>Viridiplantae</taxon>
        <taxon>Streptophyta</taxon>
        <taxon>Embryophyta</taxon>
        <taxon>Tracheophyta</taxon>
        <taxon>Spermatophyta</taxon>
        <taxon>Magnoliopsida</taxon>
        <taxon>Ranunculales</taxon>
        <taxon>Papaveraceae</taxon>
        <taxon>Papaveroideae</taxon>
        <taxon>Papaver</taxon>
    </lineage>
</organism>
<comment type="similarity">
    <text evidence="1 3">Belongs to the nucleosome assembly protein (NAP) family.</text>
</comment>
<evidence type="ECO:0000313" key="5">
    <source>
        <dbReference type="Proteomes" id="UP001202328"/>
    </source>
</evidence>
<dbReference type="GO" id="GO:0006334">
    <property type="term" value="P:nucleosome assembly"/>
    <property type="evidence" value="ECO:0007669"/>
    <property type="project" value="InterPro"/>
</dbReference>
<dbReference type="Gene3D" id="3.30.1120.90">
    <property type="entry name" value="Nucleosome assembly protein"/>
    <property type="match status" value="2"/>
</dbReference>
<dbReference type="Proteomes" id="UP001202328">
    <property type="component" value="Unassembled WGS sequence"/>
</dbReference>
<keyword evidence="5" id="KW-1185">Reference proteome</keyword>
<name>A0AAD4TCE0_9MAGN</name>
<dbReference type="GO" id="GO:0042393">
    <property type="term" value="F:histone binding"/>
    <property type="evidence" value="ECO:0007669"/>
    <property type="project" value="UniProtKB-ARBA"/>
</dbReference>
<evidence type="ECO:0000256" key="2">
    <source>
        <dbReference type="ARBA" id="ARBA00023186"/>
    </source>
</evidence>
<dbReference type="SUPFAM" id="SSF143113">
    <property type="entry name" value="NAP-like"/>
    <property type="match status" value="2"/>
</dbReference>
<reference evidence="4" key="1">
    <citation type="submission" date="2022-04" db="EMBL/GenBank/DDBJ databases">
        <title>A functionally conserved STORR gene fusion in Papaver species that diverged 16.8 million years ago.</title>
        <authorList>
            <person name="Catania T."/>
        </authorList>
    </citation>
    <scope>NUCLEOTIDE SEQUENCE</scope>
    <source>
        <strain evidence="4">S-188037</strain>
    </source>
</reference>
<evidence type="ECO:0000313" key="4">
    <source>
        <dbReference type="EMBL" id="KAI3948482.1"/>
    </source>
</evidence>
<evidence type="ECO:0000256" key="3">
    <source>
        <dbReference type="RuleBase" id="RU003876"/>
    </source>
</evidence>
<dbReference type="PANTHER" id="PTHR11875">
    <property type="entry name" value="TESTIS-SPECIFIC Y-ENCODED PROTEIN"/>
    <property type="match status" value="1"/>
</dbReference>
<dbReference type="EMBL" id="JAJJMB010003267">
    <property type="protein sequence ID" value="KAI3948482.1"/>
    <property type="molecule type" value="Genomic_DNA"/>
</dbReference>
<dbReference type="AlphaFoldDB" id="A0AAD4TCE0"/>
<protein>
    <submittedName>
        <fullName evidence="4">Uncharacterized protein</fullName>
    </submittedName>
</protein>
<proteinExistence type="inferred from homology"/>
<evidence type="ECO:0000256" key="1">
    <source>
        <dbReference type="ARBA" id="ARBA00009947"/>
    </source>
</evidence>
<sequence length="313" mass="36434">MENKTEGEKETMGIEKNVEKIERMSEAMVPRISKKEELFQKNKASLEDWKKVAEKSSRVDFALVESLEKLMEVKQDLDGVKGKVLQKIQASEDSVNEKQWEKEAELLEKNGVLMDFYEQRKKIVESIPNFWSTVFMNYLMQRSVANVDKQIIKYLESVDVKGRPYVTPVFRVTLNFGENRFFENPSLIRTINYSRERITSSIGTDIKWKAVKGITAGFEEKSNDQSDTDMREENSTDIKWKTGKGITAGFEEKSSDWLDTDIHKSFFTWFEDSSEKLHDELDEVANSIAHTLWLYAPNYYVEVSCFYPCVQIL</sequence>
<dbReference type="GO" id="GO:0005634">
    <property type="term" value="C:nucleus"/>
    <property type="evidence" value="ECO:0007669"/>
    <property type="project" value="InterPro"/>
</dbReference>
<dbReference type="InterPro" id="IPR037231">
    <property type="entry name" value="NAP-like_sf"/>
</dbReference>
<comment type="caution">
    <text evidence="4">The sequence shown here is derived from an EMBL/GenBank/DDBJ whole genome shotgun (WGS) entry which is preliminary data.</text>
</comment>
<gene>
    <name evidence="4" type="ORF">MKW98_019232</name>
</gene>
<accession>A0AAD4TCE0</accession>
<dbReference type="Pfam" id="PF00956">
    <property type="entry name" value="NAP"/>
    <property type="match status" value="1"/>
</dbReference>
<dbReference type="InterPro" id="IPR002164">
    <property type="entry name" value="NAP_family"/>
</dbReference>